<evidence type="ECO:0000256" key="11">
    <source>
        <dbReference type="ARBA" id="ARBA00023180"/>
    </source>
</evidence>
<dbReference type="Proteomes" id="UP000237000">
    <property type="component" value="Unassembled WGS sequence"/>
</dbReference>
<dbReference type="SMART" id="SM00369">
    <property type="entry name" value="LRR_TYP"/>
    <property type="match status" value="5"/>
</dbReference>
<dbReference type="PRINTS" id="PR00019">
    <property type="entry name" value="LEURICHRPT"/>
</dbReference>
<dbReference type="FunFam" id="3.80.10.10:FF:000041">
    <property type="entry name" value="LRR receptor-like serine/threonine-protein kinase ERECTA"/>
    <property type="match status" value="1"/>
</dbReference>
<evidence type="ECO:0000256" key="3">
    <source>
        <dbReference type="ARBA" id="ARBA00022475"/>
    </source>
</evidence>
<dbReference type="GO" id="GO:0005886">
    <property type="term" value="C:plasma membrane"/>
    <property type="evidence" value="ECO:0007669"/>
    <property type="project" value="UniProtKB-SubCell"/>
</dbReference>
<dbReference type="AlphaFoldDB" id="A0A2P5FS53"/>
<keyword evidence="3" id="KW-1003">Cell membrane</keyword>
<dbReference type="Pfam" id="PF13855">
    <property type="entry name" value="LRR_8"/>
    <property type="match status" value="1"/>
</dbReference>
<dbReference type="PANTHER" id="PTHR48063">
    <property type="entry name" value="LRR RECEPTOR-LIKE KINASE"/>
    <property type="match status" value="1"/>
</dbReference>
<dbReference type="InterPro" id="IPR013210">
    <property type="entry name" value="LRR_N_plant-typ"/>
</dbReference>
<evidence type="ECO:0000256" key="12">
    <source>
        <dbReference type="SAM" id="Phobius"/>
    </source>
</evidence>
<keyword evidence="10" id="KW-0675">Receptor</keyword>
<evidence type="ECO:0000256" key="9">
    <source>
        <dbReference type="ARBA" id="ARBA00023136"/>
    </source>
</evidence>
<keyword evidence="5 12" id="KW-0812">Transmembrane</keyword>
<dbReference type="FunCoup" id="A0A2P5FS53">
    <property type="interactions" value="1595"/>
</dbReference>
<accession>A0A2P5FS53</accession>
<gene>
    <name evidence="15" type="ORF">TorRG33x02_037120</name>
</gene>
<comment type="subcellular location">
    <subcellularLocation>
        <location evidence="1">Cell membrane</location>
        <topology evidence="1">Single-pass type I membrane protein</topology>
    </subcellularLocation>
</comment>
<evidence type="ECO:0000256" key="6">
    <source>
        <dbReference type="ARBA" id="ARBA00022729"/>
    </source>
</evidence>
<keyword evidence="7" id="KW-0677">Repeat</keyword>
<reference evidence="16" key="1">
    <citation type="submission" date="2016-06" db="EMBL/GenBank/DDBJ databases">
        <title>Parallel loss of symbiosis genes in relatives of nitrogen-fixing non-legume Parasponia.</title>
        <authorList>
            <person name="Van Velzen R."/>
            <person name="Holmer R."/>
            <person name="Bu F."/>
            <person name="Rutten L."/>
            <person name="Van Zeijl A."/>
            <person name="Liu W."/>
            <person name="Santuari L."/>
            <person name="Cao Q."/>
            <person name="Sharma T."/>
            <person name="Shen D."/>
            <person name="Roswanjaya Y."/>
            <person name="Wardhani T."/>
            <person name="Kalhor M.S."/>
            <person name="Jansen J."/>
            <person name="Van den Hoogen J."/>
            <person name="Gungor B."/>
            <person name="Hartog M."/>
            <person name="Hontelez J."/>
            <person name="Verver J."/>
            <person name="Yang W.-C."/>
            <person name="Schijlen E."/>
            <person name="Repin R."/>
            <person name="Schilthuizen M."/>
            <person name="Schranz E."/>
            <person name="Heidstra R."/>
            <person name="Miyata K."/>
            <person name="Fedorova E."/>
            <person name="Kohlen W."/>
            <person name="Bisseling T."/>
            <person name="Smit S."/>
            <person name="Geurts R."/>
        </authorList>
    </citation>
    <scope>NUCLEOTIDE SEQUENCE [LARGE SCALE GENOMIC DNA]</scope>
    <source>
        <strain evidence="16">cv. RG33-2</strain>
    </source>
</reference>
<dbReference type="Gene3D" id="3.80.10.10">
    <property type="entry name" value="Ribonuclease Inhibitor"/>
    <property type="match status" value="4"/>
</dbReference>
<sequence>MLLVFLVLLIFLTGTLGLNSGVGGPKIRCKEVEKQALLKIKENLHELKGGVLSSWGEEEEKEECCEWIGIQCDNESGHIIGLDLSPSTFGKDGSNNTPLGGNFSSSIVHLQYLNYLDLSTIKFYENPVPSFIGTLRKLKYLNLSYTSIIGEMTPQFGNLSSLEYLDLSNNYELEINNLGWVSHISSLRLLHLSSTTMSLAHDWAHVVNNLPYLTNLNLSACDLPNLVHPSSYLSLVNSSKILTVVDLSRNLLSNSIFQWLFNYKSRLVYLDLSDCQLGSFIPEAFKHMAALAYLDLSHNQFEGSIPEAFGLNKASLEYLDLSYNILEGEIPKSIWEICKLRNFRANSNNLSGQLQLAESSSKCAHFSLEYLDLGWNRITGSLPNFILYPSLKELQLFSNQFNGSVSERIGQLSNLEILNIAENSMQGVVTEAHFSKLFNLYYLDLSSNSHLVLNIRPDWIPPFQLRYIRLGSCKLGPHFPKWLQSQKNYVELNISYSGISDSVPSGFWNLSSVVRILDLSNNEIRGTIPHVEQRISGSSREKQRFNGMYDKFLSMWLTNLTFIDLSSNQFEGSVPLFSIEVTALNLFKNKFSELNSLCNGTSLPLTFLDVSYNQLSGELPNSWSNMENLQVLNLANNKLRGKIPTSIGFLTQIASLNLDNNNLTGALPSSLKDCTHLMILEVEENNLSGPIPAFLGKRLADLVILNLKSNHFDGSIPSQLCHLENLHVLDLSSNNLARSIPTCLGYITAMREIGSQVSTIMLPFYGSRTPAGVVTIFGFYNEKLSLVRRKNIDLSSNKLMGEIPRDITELTGLVSLNLSRNNLNGEIPEEIGQLLSLDALDLSKNHLSGHIPSSLSQVDRLETLDLSGNTLSGKIPTGHRLQALDAAIYMGNPELCGAPLPKKCPDEQEPTIARATGDGDHQEEDQDELIVFSQGFYVSIGLGFVVGYWGVCGTLIFCKSCRYTYFNILNDMGDWIYVVIAVHGEKLLRIIKS</sequence>
<feature type="signal peptide" evidence="13">
    <location>
        <begin position="1"/>
        <end position="17"/>
    </location>
</feature>
<dbReference type="OrthoDB" id="1187557at2759"/>
<proteinExistence type="inferred from homology"/>
<keyword evidence="6 13" id="KW-0732">Signal</keyword>
<dbReference type="SUPFAM" id="SSF52047">
    <property type="entry name" value="RNI-like"/>
    <property type="match status" value="1"/>
</dbReference>
<organism evidence="15 16">
    <name type="scientific">Trema orientale</name>
    <name type="common">Charcoal tree</name>
    <name type="synonym">Celtis orientalis</name>
    <dbReference type="NCBI Taxonomy" id="63057"/>
    <lineage>
        <taxon>Eukaryota</taxon>
        <taxon>Viridiplantae</taxon>
        <taxon>Streptophyta</taxon>
        <taxon>Embryophyta</taxon>
        <taxon>Tracheophyta</taxon>
        <taxon>Spermatophyta</taxon>
        <taxon>Magnoliopsida</taxon>
        <taxon>eudicotyledons</taxon>
        <taxon>Gunneridae</taxon>
        <taxon>Pentapetalae</taxon>
        <taxon>rosids</taxon>
        <taxon>fabids</taxon>
        <taxon>Rosales</taxon>
        <taxon>Cannabaceae</taxon>
        <taxon>Trema</taxon>
    </lineage>
</organism>
<evidence type="ECO:0000256" key="7">
    <source>
        <dbReference type="ARBA" id="ARBA00022737"/>
    </source>
</evidence>
<evidence type="ECO:0000313" key="16">
    <source>
        <dbReference type="Proteomes" id="UP000237000"/>
    </source>
</evidence>
<evidence type="ECO:0000256" key="4">
    <source>
        <dbReference type="ARBA" id="ARBA00022614"/>
    </source>
</evidence>
<dbReference type="Pfam" id="PF08263">
    <property type="entry name" value="LRRNT_2"/>
    <property type="match status" value="1"/>
</dbReference>
<name>A0A2P5FS53_TREOI</name>
<evidence type="ECO:0000256" key="10">
    <source>
        <dbReference type="ARBA" id="ARBA00023170"/>
    </source>
</evidence>
<protein>
    <submittedName>
        <fullName evidence="15">Leucine-rich repeat domain containing protein</fullName>
    </submittedName>
</protein>
<dbReference type="FunFam" id="3.80.10.10:FF:000111">
    <property type="entry name" value="LRR receptor-like serine/threonine-protein kinase ERECTA"/>
    <property type="match status" value="1"/>
</dbReference>
<dbReference type="InterPro" id="IPR003591">
    <property type="entry name" value="Leu-rich_rpt_typical-subtyp"/>
</dbReference>
<feature type="transmembrane region" description="Helical" evidence="12">
    <location>
        <begin position="936"/>
        <end position="958"/>
    </location>
</feature>
<keyword evidence="4" id="KW-0433">Leucine-rich repeat</keyword>
<dbReference type="PROSITE" id="PS51450">
    <property type="entry name" value="LRR"/>
    <property type="match status" value="1"/>
</dbReference>
<evidence type="ECO:0000256" key="5">
    <source>
        <dbReference type="ARBA" id="ARBA00022692"/>
    </source>
</evidence>
<keyword evidence="8 12" id="KW-1133">Transmembrane helix</keyword>
<dbReference type="STRING" id="63057.A0A2P5FS53"/>
<comment type="caution">
    <text evidence="15">The sequence shown here is derived from an EMBL/GenBank/DDBJ whole genome shotgun (WGS) entry which is preliminary data.</text>
</comment>
<evidence type="ECO:0000256" key="13">
    <source>
        <dbReference type="SAM" id="SignalP"/>
    </source>
</evidence>
<evidence type="ECO:0000256" key="1">
    <source>
        <dbReference type="ARBA" id="ARBA00004251"/>
    </source>
</evidence>
<evidence type="ECO:0000256" key="2">
    <source>
        <dbReference type="ARBA" id="ARBA00009592"/>
    </source>
</evidence>
<feature type="chain" id="PRO_5015154198" evidence="13">
    <location>
        <begin position="18"/>
        <end position="993"/>
    </location>
</feature>
<evidence type="ECO:0000256" key="8">
    <source>
        <dbReference type="ARBA" id="ARBA00022989"/>
    </source>
</evidence>
<feature type="domain" description="Leucine-rich repeat-containing N-terminal plant-type" evidence="14">
    <location>
        <begin position="33"/>
        <end position="73"/>
    </location>
</feature>
<keyword evidence="11" id="KW-0325">Glycoprotein</keyword>
<dbReference type="Pfam" id="PF00560">
    <property type="entry name" value="LRR_1"/>
    <property type="match status" value="10"/>
</dbReference>
<evidence type="ECO:0000313" key="15">
    <source>
        <dbReference type="EMBL" id="POO00638.1"/>
    </source>
</evidence>
<dbReference type="InterPro" id="IPR046956">
    <property type="entry name" value="RLP23-like"/>
</dbReference>
<keyword evidence="9 12" id="KW-0472">Membrane</keyword>
<dbReference type="FunFam" id="3.80.10.10:FF:001347">
    <property type="entry name" value="LRR receptor-like serine/threonine-protein kinase GSO2"/>
    <property type="match status" value="1"/>
</dbReference>
<keyword evidence="16" id="KW-1185">Reference proteome</keyword>
<dbReference type="InterPro" id="IPR001611">
    <property type="entry name" value="Leu-rich_rpt"/>
</dbReference>
<dbReference type="FunFam" id="3.80.10.10:FF:000095">
    <property type="entry name" value="LRR receptor-like serine/threonine-protein kinase GSO1"/>
    <property type="match status" value="1"/>
</dbReference>
<dbReference type="SUPFAM" id="SSF52058">
    <property type="entry name" value="L domain-like"/>
    <property type="match status" value="2"/>
</dbReference>
<comment type="similarity">
    <text evidence="2">Belongs to the RLP family.</text>
</comment>
<dbReference type="EMBL" id="JXTC01000012">
    <property type="protein sequence ID" value="POO00638.1"/>
    <property type="molecule type" value="Genomic_DNA"/>
</dbReference>
<dbReference type="InterPro" id="IPR032675">
    <property type="entry name" value="LRR_dom_sf"/>
</dbReference>
<evidence type="ECO:0000259" key="14">
    <source>
        <dbReference type="Pfam" id="PF08263"/>
    </source>
</evidence>
<dbReference type="InParanoid" id="A0A2P5FS53"/>
<dbReference type="PANTHER" id="PTHR48063:SF101">
    <property type="entry name" value="LRR RECEPTOR-LIKE SERINE_THREONINE-PROTEIN KINASE FLS2"/>
    <property type="match status" value="1"/>
</dbReference>